<keyword evidence="2" id="KW-1185">Reference proteome</keyword>
<accession>A0A934ILK4</accession>
<dbReference type="Gene3D" id="3.40.50.300">
    <property type="entry name" value="P-loop containing nucleotide triphosphate hydrolases"/>
    <property type="match status" value="1"/>
</dbReference>
<sequence length="304" mass="34232">MRLILHIGSTKTGSSALQSTLFHRRNELADVGVHYSTLGVQAGAHHLLAAAIHPGAWKMHVKDLPEDRAAYFDDTAAVIMHDAELSGADTVVISSEYFWGSLPVQVYKTFREAFEPAQFEIIAYVRRQDEWAMSSYLQAVKTGESLPFAEWFEKKLMRATSGLHYFRIISRWAYFLDAKVHVLRYQDVKTNVYKGFADALDIPVDTNIELDRVNPSPSPEGLELLLAVNRSDLSAEQKLERRREIMSTHRASGPVTLLMDGPERDLIMKVARPSDRLIAREYLHSDSPLFAPPDAQLQPVSDPA</sequence>
<proteinExistence type="predicted"/>
<dbReference type="EMBL" id="JAEKJA010000001">
    <property type="protein sequence ID" value="MBJ3774502.1"/>
    <property type="molecule type" value="Genomic_DNA"/>
</dbReference>
<reference evidence="1" key="1">
    <citation type="submission" date="2020-12" db="EMBL/GenBank/DDBJ databases">
        <title>Bacterial taxonomy.</title>
        <authorList>
            <person name="Pan X."/>
        </authorList>
    </citation>
    <scope>NUCLEOTIDE SEQUENCE</scope>
    <source>
        <strain evidence="1">B2012</strain>
    </source>
</reference>
<gene>
    <name evidence="1" type="ORF">JCR33_02315</name>
</gene>
<evidence type="ECO:0008006" key="3">
    <source>
        <dbReference type="Google" id="ProtNLM"/>
    </source>
</evidence>
<evidence type="ECO:0000313" key="1">
    <source>
        <dbReference type="EMBL" id="MBJ3774502.1"/>
    </source>
</evidence>
<dbReference type="SUPFAM" id="SSF52540">
    <property type="entry name" value="P-loop containing nucleoside triphosphate hydrolases"/>
    <property type="match status" value="1"/>
</dbReference>
<organism evidence="1 2">
    <name type="scientific">Acuticoccus mangrovi</name>
    <dbReference type="NCBI Taxonomy" id="2796142"/>
    <lineage>
        <taxon>Bacteria</taxon>
        <taxon>Pseudomonadati</taxon>
        <taxon>Pseudomonadota</taxon>
        <taxon>Alphaproteobacteria</taxon>
        <taxon>Hyphomicrobiales</taxon>
        <taxon>Amorphaceae</taxon>
        <taxon>Acuticoccus</taxon>
    </lineage>
</organism>
<comment type="caution">
    <text evidence="1">The sequence shown here is derived from an EMBL/GenBank/DDBJ whole genome shotgun (WGS) entry which is preliminary data.</text>
</comment>
<dbReference type="RefSeq" id="WP_198880380.1">
    <property type="nucleotide sequence ID" value="NZ_JAEKJA010000001.1"/>
</dbReference>
<protein>
    <recommendedName>
        <fullName evidence="3">Sulfotransferase family protein</fullName>
    </recommendedName>
</protein>
<dbReference type="Proteomes" id="UP000609531">
    <property type="component" value="Unassembled WGS sequence"/>
</dbReference>
<dbReference type="AlphaFoldDB" id="A0A934ILK4"/>
<name>A0A934ILK4_9HYPH</name>
<dbReference type="InterPro" id="IPR027417">
    <property type="entry name" value="P-loop_NTPase"/>
</dbReference>
<evidence type="ECO:0000313" key="2">
    <source>
        <dbReference type="Proteomes" id="UP000609531"/>
    </source>
</evidence>